<sequence>MPHESLCTTTHLLIERSFPMHQRNMILAYVLWFFLGQLGIHRFYTGRTGSGIAQLVLGVFGWATSGILIGWFPLALLWIWLFIDIFLIPGMCKNPK</sequence>
<dbReference type="STRING" id="86666.SAMN04490247_1515"/>
<feature type="transmembrane region" description="Helical" evidence="5">
    <location>
        <begin position="26"/>
        <end position="44"/>
    </location>
</feature>
<dbReference type="Proteomes" id="UP000199225">
    <property type="component" value="Unassembled WGS sequence"/>
</dbReference>
<accession>A0A1G8SV22</accession>
<reference evidence="8" key="1">
    <citation type="submission" date="2016-10" db="EMBL/GenBank/DDBJ databases">
        <authorList>
            <person name="Varghese N."/>
            <person name="Submissions S."/>
        </authorList>
    </citation>
    <scope>NUCLEOTIDE SEQUENCE [LARGE SCALE GENOMIC DNA]</scope>
    <source>
        <strain evidence="8">DSM 4771</strain>
    </source>
</reference>
<comment type="subcellular location">
    <subcellularLocation>
        <location evidence="1">Membrane</location>
        <topology evidence="1">Multi-pass membrane protein</topology>
    </subcellularLocation>
</comment>
<evidence type="ECO:0000256" key="4">
    <source>
        <dbReference type="ARBA" id="ARBA00023136"/>
    </source>
</evidence>
<gene>
    <name evidence="7" type="ORF">SAMN04490247_1515</name>
</gene>
<evidence type="ECO:0000313" key="7">
    <source>
        <dbReference type="EMBL" id="SDJ32430.1"/>
    </source>
</evidence>
<evidence type="ECO:0000256" key="1">
    <source>
        <dbReference type="ARBA" id="ARBA00004141"/>
    </source>
</evidence>
<protein>
    <submittedName>
        <fullName evidence="7">TM2 domain-containing membrane protein YozV</fullName>
    </submittedName>
</protein>
<name>A0A1G8SV22_9BACI</name>
<feature type="domain" description="TM2" evidence="6">
    <location>
        <begin position="22"/>
        <end position="72"/>
    </location>
</feature>
<dbReference type="EMBL" id="FNEV01000004">
    <property type="protein sequence ID" value="SDJ32430.1"/>
    <property type="molecule type" value="Genomic_DNA"/>
</dbReference>
<keyword evidence="3 5" id="KW-1133">Transmembrane helix</keyword>
<dbReference type="AlphaFoldDB" id="A0A1G8SV22"/>
<keyword evidence="4 5" id="KW-0472">Membrane</keyword>
<evidence type="ECO:0000256" key="5">
    <source>
        <dbReference type="SAM" id="Phobius"/>
    </source>
</evidence>
<evidence type="ECO:0000313" key="8">
    <source>
        <dbReference type="Proteomes" id="UP000199225"/>
    </source>
</evidence>
<dbReference type="PANTHER" id="PTHR21016:SF25">
    <property type="entry name" value="TM2 DOMAIN-CONTAINING PROTEIN DDB_G0277895-RELATED"/>
    <property type="match status" value="1"/>
</dbReference>
<evidence type="ECO:0000259" key="6">
    <source>
        <dbReference type="Pfam" id="PF05154"/>
    </source>
</evidence>
<keyword evidence="8" id="KW-1185">Reference proteome</keyword>
<organism evidence="7 8">
    <name type="scientific">Salimicrobium halophilum</name>
    <dbReference type="NCBI Taxonomy" id="86666"/>
    <lineage>
        <taxon>Bacteria</taxon>
        <taxon>Bacillati</taxon>
        <taxon>Bacillota</taxon>
        <taxon>Bacilli</taxon>
        <taxon>Bacillales</taxon>
        <taxon>Bacillaceae</taxon>
        <taxon>Salimicrobium</taxon>
    </lineage>
</organism>
<dbReference type="InterPro" id="IPR050932">
    <property type="entry name" value="TM2D1-3-like"/>
</dbReference>
<keyword evidence="2 5" id="KW-0812">Transmembrane</keyword>
<evidence type="ECO:0000256" key="3">
    <source>
        <dbReference type="ARBA" id="ARBA00022989"/>
    </source>
</evidence>
<evidence type="ECO:0000256" key="2">
    <source>
        <dbReference type="ARBA" id="ARBA00022692"/>
    </source>
</evidence>
<dbReference type="Pfam" id="PF05154">
    <property type="entry name" value="TM2"/>
    <property type="match status" value="1"/>
</dbReference>
<dbReference type="InterPro" id="IPR007829">
    <property type="entry name" value="TM2"/>
</dbReference>
<dbReference type="PANTHER" id="PTHR21016">
    <property type="entry name" value="BETA-AMYLOID BINDING PROTEIN-RELATED"/>
    <property type="match status" value="1"/>
</dbReference>
<dbReference type="GO" id="GO:0016020">
    <property type="term" value="C:membrane"/>
    <property type="evidence" value="ECO:0007669"/>
    <property type="project" value="UniProtKB-SubCell"/>
</dbReference>
<proteinExistence type="predicted"/>